<feature type="compositionally biased region" description="Basic and acidic residues" evidence="1">
    <location>
        <begin position="467"/>
        <end position="500"/>
    </location>
</feature>
<evidence type="ECO:0000313" key="2">
    <source>
        <dbReference type="EMBL" id="KAF2748805.1"/>
    </source>
</evidence>
<keyword evidence="3" id="KW-1185">Reference proteome</keyword>
<dbReference type="EMBL" id="MU006568">
    <property type="protein sequence ID" value="KAF2748805.1"/>
    <property type="molecule type" value="Genomic_DNA"/>
</dbReference>
<dbReference type="AlphaFoldDB" id="A0A6A6VE21"/>
<proteinExistence type="predicted"/>
<feature type="compositionally biased region" description="Pro residues" evidence="1">
    <location>
        <begin position="684"/>
        <end position="693"/>
    </location>
</feature>
<feature type="region of interest" description="Disordered" evidence="1">
    <location>
        <begin position="433"/>
        <end position="563"/>
    </location>
</feature>
<evidence type="ECO:0000313" key="3">
    <source>
        <dbReference type="Proteomes" id="UP000799440"/>
    </source>
</evidence>
<feature type="compositionally biased region" description="Basic and acidic residues" evidence="1">
    <location>
        <begin position="552"/>
        <end position="561"/>
    </location>
</feature>
<sequence length="988" mass="111266">MLSTLLTNTSSRPILRRSSKWTRCITVAAYGRGIHRYRVGGYKNHPICQPVPSSWLRGLRDEGNEQKKTDTSDSTGEEVVNWAQRSHDQRYRHPSNKENPYRPLYEAKTEDGWKLKDDTVELLKWMTFGYGGKKGWWRFSQEEFEKEFGKIKGYERPESVGAKGQEGGRSFSTVESEGGVQSPSDSRRPMERTSAQSSNSRKSDPNNGTASQTDPPPQRERPIRKFLKSLKSHPLFDTPGPLGPGHLDPQPSSQNRTCNDSYLGSLNTADWQAYADFDLAEETGRVTLRDAQTRLAELRELENDPLRSVRPPRHTAIPLYLQSDRNLWRPGFEQLLDWMRSHPLEVQVYKMRVRPGHEKPTAYLGYLPYETGMRLFDEYKAFMEGLVERARGYLEGERADMGLSPSWLEKKGRPDRWWVVPEEVVREEGLWGDREGLRGNGFGKRESKGTGSSAERETKSTQEVPDALDRTGDMTKATDDSKMSKQNVREQAKTEQRPNDSTHCTPEPSEPTLRPSGPKQGKPRAGPKSDHDLDSLTAESIRASMGRRKIKVRGEIARMEQEQVVSQAVEKQAAKLESSLDRLLKQKELKETGTEKRESEVQGVSEPREDQKQQTNLRDRMKEPRVPGASELRNSVMAQVKDAEKKCGEAEGPKKEAKESEKQSSAVEILPPVLPEETKDSTPTFPPSSPSSPNPQTTTYKHLSYSGWSSDSIHTTTFSSPFDPTQQAIPLHQAITTLTDRAYKFLPHLTPDFEIIDVTQKSLVLRKLAAGQRAVHTITACELQDEFSRQSLPVPAASEERAMKRTRPERTLFTHLIQDGESKRVHVVTAMQKIDEDERVKSPNEAFEYLEHPYVFLPYLDLEKNQIVGSSKWTLTLRERFEGERAYVEGLDVRSLGGGRLGGEDGGGKKEEGMEKEIEEREKRAPYGALKTGIVAAAVCYVVGVVGELVRGDEGSGQAGISVRRQEGSGAPMMTETVARWRTGNRGA</sequence>
<protein>
    <submittedName>
        <fullName evidence="2">Uncharacterized protein</fullName>
    </submittedName>
</protein>
<feature type="compositionally biased region" description="Polar residues" evidence="1">
    <location>
        <begin position="170"/>
        <end position="184"/>
    </location>
</feature>
<feature type="compositionally biased region" description="Basic and acidic residues" evidence="1">
    <location>
        <begin position="641"/>
        <end position="662"/>
    </location>
</feature>
<reference evidence="2" key="1">
    <citation type="journal article" date="2020" name="Stud. Mycol.">
        <title>101 Dothideomycetes genomes: a test case for predicting lifestyles and emergence of pathogens.</title>
        <authorList>
            <person name="Haridas S."/>
            <person name="Albert R."/>
            <person name="Binder M."/>
            <person name="Bloem J."/>
            <person name="Labutti K."/>
            <person name="Salamov A."/>
            <person name="Andreopoulos B."/>
            <person name="Baker S."/>
            <person name="Barry K."/>
            <person name="Bills G."/>
            <person name="Bluhm B."/>
            <person name="Cannon C."/>
            <person name="Castanera R."/>
            <person name="Culley D."/>
            <person name="Daum C."/>
            <person name="Ezra D."/>
            <person name="Gonzalez J."/>
            <person name="Henrissat B."/>
            <person name="Kuo A."/>
            <person name="Liang C."/>
            <person name="Lipzen A."/>
            <person name="Lutzoni F."/>
            <person name="Magnuson J."/>
            <person name="Mondo S."/>
            <person name="Nolan M."/>
            <person name="Ohm R."/>
            <person name="Pangilinan J."/>
            <person name="Park H.-J."/>
            <person name="Ramirez L."/>
            <person name="Alfaro M."/>
            <person name="Sun H."/>
            <person name="Tritt A."/>
            <person name="Yoshinaga Y."/>
            <person name="Zwiers L.-H."/>
            <person name="Turgeon B."/>
            <person name="Goodwin S."/>
            <person name="Spatafora J."/>
            <person name="Crous P."/>
            <person name="Grigoriev I."/>
        </authorList>
    </citation>
    <scope>NUCLEOTIDE SEQUENCE</scope>
    <source>
        <strain evidence="2">CBS 119925</strain>
    </source>
</reference>
<evidence type="ECO:0000256" key="1">
    <source>
        <dbReference type="SAM" id="MobiDB-lite"/>
    </source>
</evidence>
<feature type="region of interest" description="Disordered" evidence="1">
    <location>
        <begin position="158"/>
        <end position="259"/>
    </location>
</feature>
<feature type="compositionally biased region" description="Basic and acidic residues" evidence="1">
    <location>
        <begin position="433"/>
        <end position="460"/>
    </location>
</feature>
<dbReference type="Proteomes" id="UP000799440">
    <property type="component" value="Unassembled WGS sequence"/>
</dbReference>
<feature type="compositionally biased region" description="Basic and acidic residues" evidence="1">
    <location>
        <begin position="587"/>
        <end position="625"/>
    </location>
</feature>
<feature type="compositionally biased region" description="Basic and acidic residues" evidence="1">
    <location>
        <begin position="85"/>
        <end position="102"/>
    </location>
</feature>
<organism evidence="2 3">
    <name type="scientific">Sporormia fimetaria CBS 119925</name>
    <dbReference type="NCBI Taxonomy" id="1340428"/>
    <lineage>
        <taxon>Eukaryota</taxon>
        <taxon>Fungi</taxon>
        <taxon>Dikarya</taxon>
        <taxon>Ascomycota</taxon>
        <taxon>Pezizomycotina</taxon>
        <taxon>Dothideomycetes</taxon>
        <taxon>Pleosporomycetidae</taxon>
        <taxon>Pleosporales</taxon>
        <taxon>Sporormiaceae</taxon>
        <taxon>Sporormia</taxon>
    </lineage>
</organism>
<name>A0A6A6VE21_9PLEO</name>
<accession>A0A6A6VE21</accession>
<gene>
    <name evidence="2" type="ORF">M011DRAFT_466571</name>
</gene>
<feature type="compositionally biased region" description="Polar residues" evidence="1">
    <location>
        <begin position="250"/>
        <end position="259"/>
    </location>
</feature>
<feature type="region of interest" description="Disordered" evidence="1">
    <location>
        <begin position="63"/>
        <end position="102"/>
    </location>
</feature>
<feature type="compositionally biased region" description="Polar residues" evidence="1">
    <location>
        <begin position="193"/>
        <end position="213"/>
    </location>
</feature>
<feature type="region of interest" description="Disordered" evidence="1">
    <location>
        <begin position="587"/>
        <end position="703"/>
    </location>
</feature>